<evidence type="ECO:0000313" key="2">
    <source>
        <dbReference type="EMBL" id="EMZ42656.1"/>
    </source>
</evidence>
<comment type="caution">
    <text evidence="2">The sequence shown here is derived from an EMBL/GenBank/DDBJ whole genome shotgun (WGS) entry which is preliminary data.</text>
</comment>
<gene>
    <name evidence="2" type="ORF">HMPREF1091_00214</name>
</gene>
<keyword evidence="1" id="KW-0732">Signal</keyword>
<dbReference type="OrthoDB" id="3186698at2"/>
<accession>N2BQW0</accession>
<feature type="chain" id="PRO_5038544203" evidence="1">
    <location>
        <begin position="32"/>
        <end position="107"/>
    </location>
</feature>
<reference evidence="2 3" key="1">
    <citation type="submission" date="2013-03" db="EMBL/GenBank/DDBJ databases">
        <title>The Genome Sequence of Atopobium minutum 10063974.</title>
        <authorList>
            <consortium name="The Broad Institute Genome Sequencing Platform"/>
            <person name="Earl A."/>
            <person name="Ward D."/>
            <person name="Feldgarden M."/>
            <person name="Gevers D."/>
            <person name="Lambert T."/>
            <person name="Marvaud J.-C."/>
            <person name="Courvalin P."/>
            <person name="Walker B."/>
            <person name="Young S.K."/>
            <person name="Zeng Q."/>
            <person name="Gargeya S."/>
            <person name="Fitzgerald M."/>
            <person name="Haas B."/>
            <person name="Abouelleil A."/>
            <person name="Alvarado L."/>
            <person name="Arachchi H.M."/>
            <person name="Berlin A.M."/>
            <person name="Chapman S.B."/>
            <person name="Dewar J."/>
            <person name="Goldberg J."/>
            <person name="Griggs A."/>
            <person name="Gujja S."/>
            <person name="Hansen M."/>
            <person name="Howarth C."/>
            <person name="Imamovic A."/>
            <person name="Larimer J."/>
            <person name="McCowan C."/>
            <person name="Murphy C."/>
            <person name="Neiman D."/>
            <person name="Pearson M."/>
            <person name="Priest M."/>
            <person name="Roberts A."/>
            <person name="Saif S."/>
            <person name="Shea T."/>
            <person name="Sisk P."/>
            <person name="Sykes S."/>
            <person name="Wortman J."/>
            <person name="Nusbaum C."/>
            <person name="Birren B."/>
        </authorList>
    </citation>
    <scope>NUCLEOTIDE SEQUENCE [LARGE SCALE GENOMIC DNA]</scope>
    <source>
        <strain evidence="2 3">10063974</strain>
    </source>
</reference>
<keyword evidence="3" id="KW-1185">Reference proteome</keyword>
<proteinExistence type="predicted"/>
<protein>
    <submittedName>
        <fullName evidence="2">Uncharacterized protein</fullName>
    </submittedName>
</protein>
<feature type="signal peptide" evidence="1">
    <location>
        <begin position="1"/>
        <end position="31"/>
    </location>
</feature>
<dbReference type="HOGENOM" id="CLU_2178390_0_0_11"/>
<evidence type="ECO:0000313" key="3">
    <source>
        <dbReference type="Proteomes" id="UP000012651"/>
    </source>
</evidence>
<dbReference type="EMBL" id="AGXC01000001">
    <property type="protein sequence ID" value="EMZ42656.1"/>
    <property type="molecule type" value="Genomic_DNA"/>
</dbReference>
<dbReference type="Proteomes" id="UP000012651">
    <property type="component" value="Unassembled WGS sequence"/>
</dbReference>
<dbReference type="RefSeq" id="WP_002562989.1">
    <property type="nucleotide sequence ID" value="NZ_KB822533.1"/>
</dbReference>
<sequence length="107" mass="11542">MNRQEVAKRLRDGARSRTLPLLLNVAFAAFADDKCQSTTVTASEAAYRLADLIDPTCTAIVDEAHGIDDELVCSSCGCCLGFIVDDHMPTLTNYCPSCGARIVEEAE</sequence>
<dbReference type="AlphaFoldDB" id="N2BQW0"/>
<organism evidence="2 3">
    <name type="scientific">Atopobium minutum 10063974</name>
    <dbReference type="NCBI Taxonomy" id="997872"/>
    <lineage>
        <taxon>Bacteria</taxon>
        <taxon>Bacillati</taxon>
        <taxon>Actinomycetota</taxon>
        <taxon>Coriobacteriia</taxon>
        <taxon>Coriobacteriales</taxon>
        <taxon>Atopobiaceae</taxon>
        <taxon>Atopobium</taxon>
    </lineage>
</organism>
<name>N2BQW0_9ACTN</name>
<evidence type="ECO:0000256" key="1">
    <source>
        <dbReference type="SAM" id="SignalP"/>
    </source>
</evidence>